<dbReference type="EMBL" id="CP058649">
    <property type="protein sequence ID" value="QUI22624.1"/>
    <property type="molecule type" value="Genomic_DNA"/>
</dbReference>
<dbReference type="Proteomes" id="UP000683246">
    <property type="component" value="Chromosome"/>
</dbReference>
<dbReference type="PANTHER" id="PTHR42754">
    <property type="entry name" value="ENDOGLUCANASE"/>
    <property type="match status" value="1"/>
</dbReference>
<dbReference type="KEGG" id="vpy:HZI73_10070"/>
<name>A0A8J8MJB0_9FIRM</name>
<dbReference type="PANTHER" id="PTHR42754:SF1">
    <property type="entry name" value="LIPOPROTEIN"/>
    <property type="match status" value="1"/>
</dbReference>
<dbReference type="AlphaFoldDB" id="A0A8J8MJB0"/>
<keyword evidence="2" id="KW-1185">Reference proteome</keyword>
<organism evidence="1 2">
    <name type="scientific">Vallitalea pronyensis</name>
    <dbReference type="NCBI Taxonomy" id="1348613"/>
    <lineage>
        <taxon>Bacteria</taxon>
        <taxon>Bacillati</taxon>
        <taxon>Bacillota</taxon>
        <taxon>Clostridia</taxon>
        <taxon>Lachnospirales</taxon>
        <taxon>Vallitaleaceae</taxon>
        <taxon>Vallitalea</taxon>
    </lineage>
</organism>
<evidence type="ECO:0000313" key="1">
    <source>
        <dbReference type="EMBL" id="QUI22624.1"/>
    </source>
</evidence>
<gene>
    <name evidence="1" type="ORF">HZI73_10070</name>
</gene>
<accession>A0A8J8MJB0</accession>
<protein>
    <submittedName>
        <fullName evidence="1">Uncharacterized protein</fullName>
    </submittedName>
</protein>
<reference evidence="1" key="1">
    <citation type="submission" date="2020-07" db="EMBL/GenBank/DDBJ databases">
        <title>Vallitalea pronyensis genome.</title>
        <authorList>
            <person name="Postec A."/>
        </authorList>
    </citation>
    <scope>NUCLEOTIDE SEQUENCE</scope>
    <source>
        <strain evidence="1">FatNI3</strain>
    </source>
</reference>
<sequence length="484" mass="56452">MMISMLCVGCTQHNQKYAYSEDHDKGHEHIEKEVLVKEKEKLGEKEDKKFIKKLEDVYLEKMIELPLDFISQKCMVFAEKMSDGYILRSVEEDRAVRESSTVVNTKYDTITLRRIDRQGNLLWAKPIHIIDNARILQLKTFKDDHFIVVVSCAYNDQPDYVMYYDEMGQMLWKHDVETYQFYHIKDVLMTTNENILFVGETMAENECLDIKIVSLNKTGNHLQTETYGGEDLDYVCDVQYHKDIGIILLGRSDSQDGDFAPDNEKQASFVAYINEALEIKMVKGFDDLCDQPMLISENQVFVFFNKHPLDRMPLQSIKSAYKHGIIQALDIQGHVIKTYELLMNGFWTRGRTLLPNGDILVGIGVSQGIETDKNRHRIIRFNHNLKPIHILANTHMYPGEIVATDDGGFIMKMTRSRNKPQPIYSSYLDLDRETVIAKYNKTYQLEWRKTYNMVNDFFVQWVMPTENGWLFIPSEDKETHKTNN</sequence>
<dbReference type="RefSeq" id="WP_212698115.1">
    <property type="nucleotide sequence ID" value="NZ_CP058649.1"/>
</dbReference>
<proteinExistence type="predicted"/>
<evidence type="ECO:0000313" key="2">
    <source>
        <dbReference type="Proteomes" id="UP000683246"/>
    </source>
</evidence>